<evidence type="ECO:0000256" key="1">
    <source>
        <dbReference type="SAM" id="Phobius"/>
    </source>
</evidence>
<dbReference type="EMBL" id="MGBR01000001">
    <property type="protein sequence ID" value="OGK73229.1"/>
    <property type="molecule type" value="Genomic_DNA"/>
</dbReference>
<keyword evidence="1" id="KW-1133">Transmembrane helix</keyword>
<keyword evidence="1" id="KW-0472">Membrane</keyword>
<reference evidence="3 4" key="1">
    <citation type="journal article" date="2016" name="Nat. Commun.">
        <title>Thousands of microbial genomes shed light on interconnected biogeochemical processes in an aquifer system.</title>
        <authorList>
            <person name="Anantharaman K."/>
            <person name="Brown C.T."/>
            <person name="Hug L.A."/>
            <person name="Sharon I."/>
            <person name="Castelle C.J."/>
            <person name="Probst A.J."/>
            <person name="Thomas B.C."/>
            <person name="Singh A."/>
            <person name="Wilkins M.J."/>
            <person name="Karaoz U."/>
            <person name="Brodie E.L."/>
            <person name="Williams K.H."/>
            <person name="Hubbard S.S."/>
            <person name="Banfield J.F."/>
        </authorList>
    </citation>
    <scope>NUCLEOTIDE SEQUENCE [LARGE SCALE GENOMIC DNA]</scope>
</reference>
<evidence type="ECO:0000259" key="2">
    <source>
        <dbReference type="Pfam" id="PF00535"/>
    </source>
</evidence>
<dbReference type="Gene3D" id="3.90.550.10">
    <property type="entry name" value="Spore Coat Polysaccharide Biosynthesis Protein SpsA, Chain A"/>
    <property type="match status" value="1"/>
</dbReference>
<dbReference type="PANTHER" id="PTHR43630">
    <property type="entry name" value="POLY-BETA-1,6-N-ACETYL-D-GLUCOSAMINE SYNTHASE"/>
    <property type="match status" value="1"/>
</dbReference>
<proteinExistence type="predicted"/>
<dbReference type="PANTHER" id="PTHR43630:SF2">
    <property type="entry name" value="GLYCOSYLTRANSFERASE"/>
    <property type="match status" value="1"/>
</dbReference>
<dbReference type="InterPro" id="IPR029044">
    <property type="entry name" value="Nucleotide-diphossugar_trans"/>
</dbReference>
<feature type="transmembrane region" description="Helical" evidence="1">
    <location>
        <begin position="225"/>
        <end position="246"/>
    </location>
</feature>
<comment type="caution">
    <text evidence="3">The sequence shown here is derived from an EMBL/GenBank/DDBJ whole genome shotgun (WGS) entry which is preliminary data.</text>
</comment>
<dbReference type="AlphaFoldDB" id="A0A1F7KZC8"/>
<evidence type="ECO:0000313" key="4">
    <source>
        <dbReference type="Proteomes" id="UP000177050"/>
    </source>
</evidence>
<keyword evidence="1" id="KW-0812">Transmembrane</keyword>
<sequence length="298" mass="35292">MNQISAILVIKGNPPHAIEAIDSVKAFVKEIIVADIGIDQDLKKKLASYKTIRIVQIDEKVPYVEVIREKLKMYAKEEYILFLDPDEILTTDLKNELQSKLTQYDYFSIPRKNIIFGKWIRHSRWWPDEQIRLFKKDSVVWPHEIHKQPRVSGKGFQIKAEESYAICHFNYESIDEYLTKAMRYAKSEATLFHERKQLLHLPDTMKKGISEFISRFFANDGYKDGIHGFILALFQLFYPFLVYFYYLELLKFNFKSSEKTLLQETSNFLGKLYKESLFWKAKKDSVTLKEKMVEKIID</sequence>
<dbReference type="Proteomes" id="UP000177050">
    <property type="component" value="Unassembled WGS sequence"/>
</dbReference>
<dbReference type="SUPFAM" id="SSF53448">
    <property type="entry name" value="Nucleotide-diphospho-sugar transferases"/>
    <property type="match status" value="1"/>
</dbReference>
<name>A0A1F7KZC8_9BACT</name>
<protein>
    <recommendedName>
        <fullName evidence="2">Glycosyltransferase 2-like domain-containing protein</fullName>
    </recommendedName>
</protein>
<feature type="domain" description="Glycosyltransferase 2-like" evidence="2">
    <location>
        <begin position="10"/>
        <end position="139"/>
    </location>
</feature>
<dbReference type="Pfam" id="PF00535">
    <property type="entry name" value="Glycos_transf_2"/>
    <property type="match status" value="1"/>
</dbReference>
<dbReference type="InterPro" id="IPR001173">
    <property type="entry name" value="Glyco_trans_2-like"/>
</dbReference>
<evidence type="ECO:0000313" key="3">
    <source>
        <dbReference type="EMBL" id="OGK73229.1"/>
    </source>
</evidence>
<gene>
    <name evidence="3" type="ORF">A3K52_00270</name>
</gene>
<organism evidence="3 4">
    <name type="scientific">Candidatus Roizmanbacteria bacterium RIFOXYD1_FULL_38_12</name>
    <dbReference type="NCBI Taxonomy" id="1802093"/>
    <lineage>
        <taxon>Bacteria</taxon>
        <taxon>Candidatus Roizmaniibacteriota</taxon>
    </lineage>
</organism>
<accession>A0A1F7KZC8</accession>